<accession>A0A132NNF1</accession>
<sequence>MPPFVIQQIKKETAVPKPDMLVHVHDIPRDDDIVIEGRTYRFLKPDDLSHAAESQEVAHSWALPVYPSHSCKDFSVPELRNLLQDTEYQSL</sequence>
<proteinExistence type="predicted"/>
<gene>
    <name evidence="1" type="ORF">QR46_4415</name>
</gene>
<reference evidence="1 2" key="1">
    <citation type="journal article" date="2015" name="Mol. Biochem. Parasitol.">
        <title>Identification of polymorphic genes for use in assemblage B genotyping assays through comparative genomics of multiple assemblage B Giardia duodenalis isolates.</title>
        <authorList>
            <person name="Wielinga C."/>
            <person name="Thompson R.C."/>
            <person name="Monis P."/>
            <person name="Ryan U."/>
        </authorList>
    </citation>
    <scope>NUCLEOTIDE SEQUENCE [LARGE SCALE GENOMIC DNA]</scope>
    <source>
        <strain evidence="1 2">BAH15c1</strain>
    </source>
</reference>
<dbReference type="VEuPathDB" id="GiardiaDB:QR46_4415"/>
<dbReference type="EMBL" id="JXTI01000169">
    <property type="protein sequence ID" value="KWX11620.1"/>
    <property type="molecule type" value="Genomic_DNA"/>
</dbReference>
<dbReference type="OrthoDB" id="10250355at2759"/>
<organism evidence="1 2">
    <name type="scientific">Giardia duodenalis assemblage B</name>
    <dbReference type="NCBI Taxonomy" id="1394984"/>
    <lineage>
        <taxon>Eukaryota</taxon>
        <taxon>Metamonada</taxon>
        <taxon>Diplomonadida</taxon>
        <taxon>Hexamitidae</taxon>
        <taxon>Giardiinae</taxon>
        <taxon>Giardia</taxon>
    </lineage>
</organism>
<dbReference type="Proteomes" id="UP000070089">
    <property type="component" value="Unassembled WGS sequence"/>
</dbReference>
<evidence type="ECO:0000313" key="2">
    <source>
        <dbReference type="Proteomes" id="UP000070089"/>
    </source>
</evidence>
<protein>
    <submittedName>
        <fullName evidence="1">Uncharacterized protein</fullName>
    </submittedName>
</protein>
<name>A0A132NNF1_GIAIN</name>
<evidence type="ECO:0000313" key="1">
    <source>
        <dbReference type="EMBL" id="KWX11620.1"/>
    </source>
</evidence>
<comment type="caution">
    <text evidence="1">The sequence shown here is derived from an EMBL/GenBank/DDBJ whole genome shotgun (WGS) entry which is preliminary data.</text>
</comment>
<dbReference type="AlphaFoldDB" id="A0A132NNF1"/>